<evidence type="ECO:0000313" key="4">
    <source>
        <dbReference type="Proteomes" id="UP000253769"/>
    </source>
</evidence>
<keyword evidence="3" id="KW-0808">Transferase</keyword>
<dbReference type="InterPro" id="IPR028098">
    <property type="entry name" value="Glyco_trans_4-like_N"/>
</dbReference>
<dbReference type="Proteomes" id="UP000253769">
    <property type="component" value="Unassembled WGS sequence"/>
</dbReference>
<dbReference type="OrthoDB" id="9804196at2"/>
<gene>
    <name evidence="3" type="ORF">DV711_04210</name>
</gene>
<keyword evidence="4" id="KW-1185">Reference proteome</keyword>
<feature type="domain" description="Glycosyltransferase subfamily 4-like N-terminal" evidence="2">
    <location>
        <begin position="14"/>
        <end position="168"/>
    </location>
</feature>
<dbReference type="InterPro" id="IPR001296">
    <property type="entry name" value="Glyco_trans_1"/>
</dbReference>
<dbReference type="Pfam" id="PF00534">
    <property type="entry name" value="Glycos_transf_1"/>
    <property type="match status" value="1"/>
</dbReference>
<sequence>MLHIVHIVFSFDVGGLENGIVNLLNRLPQQRYRHSIVCLTSYNPEFAERIQAPNVDLYSLHKKPGKDPSYLLRLWCLLRKLKPGIVHSRNLATLECQAIAWLSGCRHRVHGEHGWDSDADKVADRPVKIRRLFKPLINRYIALSREGEAYLQKRVEVEHTRISRICNGVDTDRFFPSDSRDEQRLVVGSVGRLAEVKNQALLLLAARHLLQQRPGLAERVQFEIIGDGPDFQKLQQLIEEYNLGNNCRLLGNRNDIPEAMRELDLYVQPSKAEGISNTILEAMASGLPVIATDVGGARDLLEPEQQGQLIPSDDEQALAEAIGRYADDRNLLRQHGASGRRRTEQLFSLDRMTAQYDSLYQSLVSTSTLKSIQG</sequence>
<reference evidence="3 4" key="1">
    <citation type="submission" date="2018-07" db="EMBL/GenBank/DDBJ databases">
        <title>Motiliproteus coralliicola sp. nov., a bacterium isolated from Coral.</title>
        <authorList>
            <person name="Wang G."/>
        </authorList>
    </citation>
    <scope>NUCLEOTIDE SEQUENCE [LARGE SCALE GENOMIC DNA]</scope>
    <source>
        <strain evidence="3 4">C34</strain>
    </source>
</reference>
<dbReference type="AlphaFoldDB" id="A0A369WW65"/>
<protein>
    <submittedName>
        <fullName evidence="3">TIGR03088 family PEP-CTERM/XrtA system glycosyltransferase</fullName>
    </submittedName>
</protein>
<dbReference type="PANTHER" id="PTHR12526:SF630">
    <property type="entry name" value="GLYCOSYLTRANSFERASE"/>
    <property type="match status" value="1"/>
</dbReference>
<accession>A0A369WW65</accession>
<dbReference type="SUPFAM" id="SSF53756">
    <property type="entry name" value="UDP-Glycosyltransferase/glycogen phosphorylase"/>
    <property type="match status" value="1"/>
</dbReference>
<organism evidence="3 4">
    <name type="scientific">Motiliproteus coralliicola</name>
    <dbReference type="NCBI Taxonomy" id="2283196"/>
    <lineage>
        <taxon>Bacteria</taxon>
        <taxon>Pseudomonadati</taxon>
        <taxon>Pseudomonadota</taxon>
        <taxon>Gammaproteobacteria</taxon>
        <taxon>Oceanospirillales</taxon>
        <taxon>Oceanospirillaceae</taxon>
        <taxon>Motiliproteus</taxon>
    </lineage>
</organism>
<feature type="domain" description="Glycosyl transferase family 1" evidence="1">
    <location>
        <begin position="173"/>
        <end position="341"/>
    </location>
</feature>
<dbReference type="Pfam" id="PF13579">
    <property type="entry name" value="Glyco_trans_4_4"/>
    <property type="match status" value="1"/>
</dbReference>
<dbReference type="PANTHER" id="PTHR12526">
    <property type="entry name" value="GLYCOSYLTRANSFERASE"/>
    <property type="match status" value="1"/>
</dbReference>
<evidence type="ECO:0000259" key="2">
    <source>
        <dbReference type="Pfam" id="PF13579"/>
    </source>
</evidence>
<evidence type="ECO:0000259" key="1">
    <source>
        <dbReference type="Pfam" id="PF00534"/>
    </source>
</evidence>
<dbReference type="Gene3D" id="3.40.50.2000">
    <property type="entry name" value="Glycogen Phosphorylase B"/>
    <property type="match status" value="2"/>
</dbReference>
<proteinExistence type="predicted"/>
<evidence type="ECO:0000313" key="3">
    <source>
        <dbReference type="EMBL" id="RDE24794.1"/>
    </source>
</evidence>
<dbReference type="RefSeq" id="WP_114694385.1">
    <property type="nucleotide sequence ID" value="NZ_QQOH01000001.1"/>
</dbReference>
<dbReference type="EMBL" id="QQOH01000001">
    <property type="protein sequence ID" value="RDE24794.1"/>
    <property type="molecule type" value="Genomic_DNA"/>
</dbReference>
<dbReference type="GO" id="GO:1901135">
    <property type="term" value="P:carbohydrate derivative metabolic process"/>
    <property type="evidence" value="ECO:0007669"/>
    <property type="project" value="UniProtKB-ARBA"/>
</dbReference>
<dbReference type="NCBIfam" id="TIGR03088">
    <property type="entry name" value="stp2"/>
    <property type="match status" value="1"/>
</dbReference>
<name>A0A369WW65_9GAMM</name>
<dbReference type="InterPro" id="IPR017522">
    <property type="entry name" value="Sugar_tfrase_PEP-CTERM_Stp2"/>
</dbReference>
<comment type="caution">
    <text evidence="3">The sequence shown here is derived from an EMBL/GenBank/DDBJ whole genome shotgun (WGS) entry which is preliminary data.</text>
</comment>
<dbReference type="GO" id="GO:0016757">
    <property type="term" value="F:glycosyltransferase activity"/>
    <property type="evidence" value="ECO:0007669"/>
    <property type="project" value="InterPro"/>
</dbReference>